<accession>A0A401RS28</accession>
<evidence type="ECO:0000313" key="3">
    <source>
        <dbReference type="EMBL" id="GCC20936.1"/>
    </source>
</evidence>
<dbReference type="InterPro" id="IPR040119">
    <property type="entry name" value="C10orf67-like"/>
</dbReference>
<name>A0A401RS28_CHIPU</name>
<evidence type="ECO:0000259" key="2">
    <source>
        <dbReference type="Pfam" id="PF15821"/>
    </source>
</evidence>
<dbReference type="STRING" id="137246.A0A401RS28"/>
<gene>
    <name evidence="3" type="ORF">chiPu_0000111</name>
</gene>
<dbReference type="OMA" id="TTDHATQ"/>
<keyword evidence="1" id="KW-0175">Coiled coil</keyword>
<dbReference type="Proteomes" id="UP000287033">
    <property type="component" value="Unassembled WGS sequence"/>
</dbReference>
<organism evidence="3 4">
    <name type="scientific">Chiloscyllium punctatum</name>
    <name type="common">Brownbanded bambooshark</name>
    <name type="synonym">Hemiscyllium punctatum</name>
    <dbReference type="NCBI Taxonomy" id="137246"/>
    <lineage>
        <taxon>Eukaryota</taxon>
        <taxon>Metazoa</taxon>
        <taxon>Chordata</taxon>
        <taxon>Craniata</taxon>
        <taxon>Vertebrata</taxon>
        <taxon>Chondrichthyes</taxon>
        <taxon>Elasmobranchii</taxon>
        <taxon>Galeomorphii</taxon>
        <taxon>Galeoidea</taxon>
        <taxon>Orectolobiformes</taxon>
        <taxon>Hemiscylliidae</taxon>
        <taxon>Chiloscyllium</taxon>
    </lineage>
</organism>
<feature type="domain" description="DUF4709" evidence="2">
    <location>
        <begin position="52"/>
        <end position="156"/>
    </location>
</feature>
<dbReference type="OrthoDB" id="10027521at2759"/>
<sequence length="318" mass="36534">MVTAAANEGAGCEMATDTASAPLQSVHSNDQDLVLLLSYSSGTNRFTGSGPSNHLKVGFFKTDRATQTDDSDILELKKMSNDVESLVKDVTILKRGLQSKTLLLKADYEKKVKQQSLDLYNRINDYTSYLQDMYLQRIEVLRNSFKQQLANEVAKINAGFEKYCTEVRARNQMSLDDNSVVANILKQKDSLISSLREQLLGYEQIHQLNMDFKDEFERDQLVQENEELKNQIYLVKKNAEKMSETINLNEMQLKDLEKELQMLKEQSEKNESKLRKLIKSEDYLRKQLEAEKSKREHMVSKLLNYISCLDYCINGIVG</sequence>
<keyword evidence="4" id="KW-1185">Reference proteome</keyword>
<feature type="coiled-coil region" evidence="1">
    <location>
        <begin position="218"/>
        <end position="280"/>
    </location>
</feature>
<dbReference type="AlphaFoldDB" id="A0A401RS28"/>
<protein>
    <recommendedName>
        <fullName evidence="2">DUF4709 domain-containing protein</fullName>
    </recommendedName>
</protein>
<reference evidence="3 4" key="1">
    <citation type="journal article" date="2018" name="Nat. Ecol. Evol.">
        <title>Shark genomes provide insights into elasmobranch evolution and the origin of vertebrates.</title>
        <authorList>
            <person name="Hara Y"/>
            <person name="Yamaguchi K"/>
            <person name="Onimaru K"/>
            <person name="Kadota M"/>
            <person name="Koyanagi M"/>
            <person name="Keeley SD"/>
            <person name="Tatsumi K"/>
            <person name="Tanaka K"/>
            <person name="Motone F"/>
            <person name="Kageyama Y"/>
            <person name="Nozu R"/>
            <person name="Adachi N"/>
            <person name="Nishimura O"/>
            <person name="Nakagawa R"/>
            <person name="Tanegashima C"/>
            <person name="Kiyatake I"/>
            <person name="Matsumoto R"/>
            <person name="Murakumo K"/>
            <person name="Nishida K"/>
            <person name="Terakita A"/>
            <person name="Kuratani S"/>
            <person name="Sato K"/>
            <person name="Hyodo S Kuraku.S."/>
        </authorList>
    </citation>
    <scope>NUCLEOTIDE SEQUENCE [LARGE SCALE GENOMIC DNA]</scope>
</reference>
<dbReference type="Pfam" id="PF15821">
    <property type="entry name" value="DUF4709"/>
    <property type="match status" value="1"/>
</dbReference>
<dbReference type="PANTHER" id="PTHR22382:SF7">
    <property type="entry name" value="RIKEN CDNA 4921504E06 GENE"/>
    <property type="match status" value="1"/>
</dbReference>
<comment type="caution">
    <text evidence="3">The sequence shown here is derived from an EMBL/GenBank/DDBJ whole genome shotgun (WGS) entry which is preliminary data.</text>
</comment>
<evidence type="ECO:0000313" key="4">
    <source>
        <dbReference type="Proteomes" id="UP000287033"/>
    </source>
</evidence>
<dbReference type="EMBL" id="BEZZ01000002">
    <property type="protein sequence ID" value="GCC20936.1"/>
    <property type="molecule type" value="Genomic_DNA"/>
</dbReference>
<evidence type="ECO:0000256" key="1">
    <source>
        <dbReference type="SAM" id="Coils"/>
    </source>
</evidence>
<dbReference type="PANTHER" id="PTHR22382">
    <property type="entry name" value="RIKEN CDNA 4921504E06 GENE"/>
    <property type="match status" value="1"/>
</dbReference>
<proteinExistence type="predicted"/>
<dbReference type="InterPro" id="IPR031651">
    <property type="entry name" value="DUF4709"/>
</dbReference>